<dbReference type="EMBL" id="PVZF01000006">
    <property type="protein sequence ID" value="PRY14462.1"/>
    <property type="molecule type" value="Genomic_DNA"/>
</dbReference>
<dbReference type="Pfam" id="PF11578">
    <property type="entry name" value="DUF3237"/>
    <property type="match status" value="1"/>
</dbReference>
<keyword evidence="3" id="KW-1185">Reference proteome</keyword>
<evidence type="ECO:0000313" key="2">
    <source>
        <dbReference type="EMBL" id="PRY14462.1"/>
    </source>
</evidence>
<evidence type="ECO:0000313" key="3">
    <source>
        <dbReference type="Proteomes" id="UP000238083"/>
    </source>
</evidence>
<dbReference type="PANTHER" id="PTHR37315:SF1">
    <property type="entry name" value="UPF0311 PROTEIN BLR7842"/>
    <property type="match status" value="1"/>
</dbReference>
<dbReference type="OrthoDB" id="3368702at2"/>
<dbReference type="HAMAP" id="MF_00775">
    <property type="entry name" value="UPF0311"/>
    <property type="match status" value="1"/>
</dbReference>
<dbReference type="Proteomes" id="UP000238083">
    <property type="component" value="Unassembled WGS sequence"/>
</dbReference>
<evidence type="ECO:0000256" key="1">
    <source>
        <dbReference type="HAMAP-Rule" id="MF_00775"/>
    </source>
</evidence>
<comment type="similarity">
    <text evidence="1">Belongs to the UPF0311 family.</text>
</comment>
<name>A0A2T0R334_9ACTN</name>
<gene>
    <name evidence="2" type="ORF">CLV37_10620</name>
</gene>
<dbReference type="Gene3D" id="2.40.160.20">
    <property type="match status" value="1"/>
</dbReference>
<dbReference type="AlphaFoldDB" id="A0A2T0R334"/>
<dbReference type="RefSeq" id="WP_106210838.1">
    <property type="nucleotide sequence ID" value="NZ_PVZF01000006.1"/>
</dbReference>
<reference evidence="2 3" key="1">
    <citation type="submission" date="2018-03" db="EMBL/GenBank/DDBJ databases">
        <title>Genomic Encyclopedia of Archaeal and Bacterial Type Strains, Phase II (KMG-II): from individual species to whole genera.</title>
        <authorList>
            <person name="Goeker M."/>
        </authorList>
    </citation>
    <scope>NUCLEOTIDE SEQUENCE [LARGE SCALE GENOMIC DNA]</scope>
    <source>
        <strain evidence="2 3">DSM 19711</strain>
    </source>
</reference>
<dbReference type="InterPro" id="IPR020915">
    <property type="entry name" value="UPF0311"/>
</dbReference>
<protein>
    <recommendedName>
        <fullName evidence="1">UPF0311 protein CLV37_10620</fullName>
    </recommendedName>
</protein>
<proteinExistence type="inferred from homology"/>
<accession>A0A2T0R334</accession>
<dbReference type="PANTHER" id="PTHR37315">
    <property type="entry name" value="UPF0311 PROTEIN BLR7842"/>
    <property type="match status" value="1"/>
</dbReference>
<comment type="caution">
    <text evidence="2">The sequence shown here is derived from an EMBL/GenBank/DDBJ whole genome shotgun (WGS) entry which is preliminary data.</text>
</comment>
<organism evidence="2 3">
    <name type="scientific">Kineococcus rhizosphaerae</name>
    <dbReference type="NCBI Taxonomy" id="559628"/>
    <lineage>
        <taxon>Bacteria</taxon>
        <taxon>Bacillati</taxon>
        <taxon>Actinomycetota</taxon>
        <taxon>Actinomycetes</taxon>
        <taxon>Kineosporiales</taxon>
        <taxon>Kineosporiaceae</taxon>
        <taxon>Kineococcus</taxon>
    </lineage>
</organism>
<sequence length="154" mass="16396">MSGTPVLEPVFSLTVEVGPPVDLGPAEDGHRRMVPILGGTLSGPDGLRGHVVPGGADHQVLVSAELTRLDARYVVETDAGDRLGVHNRGVRSGAAQDIAALVRGEPVDPARIYFRCTPELSSAAPAWAWVTRTVFVATARREPDRVLLDVFAVR</sequence>